<sequence length="144" mass="16738">MNTKNNLLEKYYNGETTEEEERLLKSEILALDSETAEKDIFGYFENEAVLPDDLEESVFKSIQAGNRKERKRKYRIYSVTSVAASVLVILSIFLNVKEQKHKKMEDNFLVLEEALFAVSKSIQPEEEKDMLVLWVDDNVEIIIN</sequence>
<dbReference type="Proteomes" id="UP000184164">
    <property type="component" value="Unassembled WGS sequence"/>
</dbReference>
<organism evidence="2 3">
    <name type="scientific">Mariniphaga anaerophila</name>
    <dbReference type="NCBI Taxonomy" id="1484053"/>
    <lineage>
        <taxon>Bacteria</taxon>
        <taxon>Pseudomonadati</taxon>
        <taxon>Bacteroidota</taxon>
        <taxon>Bacteroidia</taxon>
        <taxon>Marinilabiliales</taxon>
        <taxon>Prolixibacteraceae</taxon>
        <taxon>Mariniphaga</taxon>
    </lineage>
</organism>
<accession>A0A1M5CGN3</accession>
<dbReference type="EMBL" id="FQUM01000006">
    <property type="protein sequence ID" value="SHF53924.1"/>
    <property type="molecule type" value="Genomic_DNA"/>
</dbReference>
<dbReference type="RefSeq" id="WP_073002397.1">
    <property type="nucleotide sequence ID" value="NZ_FQUM01000006.1"/>
</dbReference>
<keyword evidence="1" id="KW-0472">Membrane</keyword>
<dbReference type="STRING" id="1484053.SAMN05444274_106118"/>
<keyword evidence="1" id="KW-0812">Transmembrane</keyword>
<proteinExistence type="predicted"/>
<reference evidence="3" key="1">
    <citation type="submission" date="2016-11" db="EMBL/GenBank/DDBJ databases">
        <authorList>
            <person name="Varghese N."/>
            <person name="Submissions S."/>
        </authorList>
    </citation>
    <scope>NUCLEOTIDE SEQUENCE [LARGE SCALE GENOMIC DNA]</scope>
    <source>
        <strain evidence="3">DSM 26910</strain>
    </source>
</reference>
<evidence type="ECO:0000313" key="3">
    <source>
        <dbReference type="Proteomes" id="UP000184164"/>
    </source>
</evidence>
<keyword evidence="1" id="KW-1133">Transmembrane helix</keyword>
<dbReference type="OrthoDB" id="1121666at2"/>
<evidence type="ECO:0000256" key="1">
    <source>
        <dbReference type="SAM" id="Phobius"/>
    </source>
</evidence>
<dbReference type="AlphaFoldDB" id="A0A1M5CGN3"/>
<name>A0A1M5CGN3_9BACT</name>
<gene>
    <name evidence="2" type="ORF">SAMN05444274_106118</name>
</gene>
<evidence type="ECO:0000313" key="2">
    <source>
        <dbReference type="EMBL" id="SHF53924.1"/>
    </source>
</evidence>
<keyword evidence="3" id="KW-1185">Reference proteome</keyword>
<feature type="transmembrane region" description="Helical" evidence="1">
    <location>
        <begin position="76"/>
        <end position="94"/>
    </location>
</feature>
<protein>
    <submittedName>
        <fullName evidence="2">Uncharacterized protein</fullName>
    </submittedName>
</protein>